<dbReference type="GO" id="GO:0003676">
    <property type="term" value="F:nucleic acid binding"/>
    <property type="evidence" value="ECO:0007669"/>
    <property type="project" value="InterPro"/>
</dbReference>
<dbReference type="AlphaFoldDB" id="A0A8T0XYQ6"/>
<protein>
    <recommendedName>
        <fullName evidence="2">Integrase catalytic domain-containing protein</fullName>
    </recommendedName>
</protein>
<sequence length="186" mass="20671">MDFVFGLPPGSKRRTGVVVFVDRFSKMVHLAAVPAEVTAVQIARLFVDMVFKHHGMPLDIVSDRDPRFTARFWQDVFTILGTQLSMPTADHPQADGQTERVNLVLGDLFKSYAHSYQRWSDCLPMGSVCHQHLGEYNAASTPSDYAWNGGFLLKWSRGRGAQCNISAHTPPPTPSTHHDSPDPPTP</sequence>
<evidence type="ECO:0000259" key="2">
    <source>
        <dbReference type="PROSITE" id="PS50994"/>
    </source>
</evidence>
<dbReference type="InterPro" id="IPR036397">
    <property type="entry name" value="RNaseH_sf"/>
</dbReference>
<gene>
    <name evidence="3" type="ORF">PC113_g25336</name>
</gene>
<dbReference type="InterPro" id="IPR001584">
    <property type="entry name" value="Integrase_cat-core"/>
</dbReference>
<dbReference type="Pfam" id="PF00665">
    <property type="entry name" value="rve"/>
    <property type="match status" value="1"/>
</dbReference>
<reference evidence="3" key="1">
    <citation type="submission" date="2018-10" db="EMBL/GenBank/DDBJ databases">
        <title>Effector identification in a new, highly contiguous assembly of the strawberry crown rot pathogen Phytophthora cactorum.</title>
        <authorList>
            <person name="Armitage A.D."/>
            <person name="Nellist C.F."/>
            <person name="Bates H."/>
            <person name="Vickerstaff R.J."/>
            <person name="Harrison R.J."/>
        </authorList>
    </citation>
    <scope>NUCLEOTIDE SEQUENCE</scope>
    <source>
        <strain evidence="3">15-7</strain>
    </source>
</reference>
<dbReference type="PANTHER" id="PTHR35046:SF18">
    <property type="entry name" value="RNA-DIRECTED DNA POLYMERASE"/>
    <property type="match status" value="1"/>
</dbReference>
<proteinExistence type="predicted"/>
<feature type="region of interest" description="Disordered" evidence="1">
    <location>
        <begin position="163"/>
        <end position="186"/>
    </location>
</feature>
<evidence type="ECO:0000256" key="1">
    <source>
        <dbReference type="SAM" id="MobiDB-lite"/>
    </source>
</evidence>
<dbReference type="EMBL" id="RCMG01004386">
    <property type="protein sequence ID" value="KAG2794928.1"/>
    <property type="molecule type" value="Genomic_DNA"/>
</dbReference>
<feature type="compositionally biased region" description="Basic and acidic residues" evidence="1">
    <location>
        <begin position="176"/>
        <end position="186"/>
    </location>
</feature>
<accession>A0A8T0XYQ6</accession>
<comment type="caution">
    <text evidence="3">The sequence shown here is derived from an EMBL/GenBank/DDBJ whole genome shotgun (WGS) entry which is preliminary data.</text>
</comment>
<dbReference type="SUPFAM" id="SSF53098">
    <property type="entry name" value="Ribonuclease H-like"/>
    <property type="match status" value="1"/>
</dbReference>
<evidence type="ECO:0000313" key="4">
    <source>
        <dbReference type="Proteomes" id="UP000735874"/>
    </source>
</evidence>
<organism evidence="3 4">
    <name type="scientific">Phytophthora cactorum</name>
    <dbReference type="NCBI Taxonomy" id="29920"/>
    <lineage>
        <taxon>Eukaryota</taxon>
        <taxon>Sar</taxon>
        <taxon>Stramenopiles</taxon>
        <taxon>Oomycota</taxon>
        <taxon>Peronosporomycetes</taxon>
        <taxon>Peronosporales</taxon>
        <taxon>Peronosporaceae</taxon>
        <taxon>Phytophthora</taxon>
    </lineage>
</organism>
<evidence type="ECO:0000313" key="3">
    <source>
        <dbReference type="EMBL" id="KAG2794928.1"/>
    </source>
</evidence>
<dbReference type="Proteomes" id="UP000735874">
    <property type="component" value="Unassembled WGS sequence"/>
</dbReference>
<dbReference type="PANTHER" id="PTHR35046">
    <property type="entry name" value="ZINC KNUCKLE (CCHC-TYPE) FAMILY PROTEIN"/>
    <property type="match status" value="1"/>
</dbReference>
<dbReference type="InterPro" id="IPR012337">
    <property type="entry name" value="RNaseH-like_sf"/>
</dbReference>
<name>A0A8T0XYQ6_9STRA</name>
<feature type="domain" description="Integrase catalytic" evidence="2">
    <location>
        <begin position="1"/>
        <end position="178"/>
    </location>
</feature>
<dbReference type="Gene3D" id="3.30.420.10">
    <property type="entry name" value="Ribonuclease H-like superfamily/Ribonuclease H"/>
    <property type="match status" value="1"/>
</dbReference>
<dbReference type="PROSITE" id="PS50994">
    <property type="entry name" value="INTEGRASE"/>
    <property type="match status" value="1"/>
</dbReference>
<dbReference type="GO" id="GO:0015074">
    <property type="term" value="P:DNA integration"/>
    <property type="evidence" value="ECO:0007669"/>
    <property type="project" value="InterPro"/>
</dbReference>